<dbReference type="Proteomes" id="UP000005239">
    <property type="component" value="Unassembled WGS sequence"/>
</dbReference>
<sequence length="296" mass="34215">MAARIDFMNTPMFIVSPYAPQTAPKKAKHTSTTSIPPRIKWWKYHDERISFLHHLQTKLTPSIMHSSLPACPDEHWKLLTSEIQSAGKELLGVAKKGKRIEKETWYWTKEVQSAVREKKQGLKKWKAERSEVTRAQYVAAKREAKRTVSIAKAAASQKLYESLDTAEGEKNIYRIARSRAAAAVQVSKMRLVKNDDGRVLRDDNEIRERWRESFAKISNEDHDSNLEEERRELQDLAQNWTNRLSEFGLRVNVAKTEWKDVLNADMKGVNLRPDDAKLRCVWRAASHEADPVPKRD</sequence>
<keyword evidence="2" id="KW-1185">Reference proteome</keyword>
<accession>A0A8R1YUB8</accession>
<proteinExistence type="predicted"/>
<evidence type="ECO:0000313" key="1">
    <source>
        <dbReference type="EnsemblMetazoa" id="PPA38099.1"/>
    </source>
</evidence>
<organism evidence="1 2">
    <name type="scientific">Pristionchus pacificus</name>
    <name type="common">Parasitic nematode worm</name>
    <dbReference type="NCBI Taxonomy" id="54126"/>
    <lineage>
        <taxon>Eukaryota</taxon>
        <taxon>Metazoa</taxon>
        <taxon>Ecdysozoa</taxon>
        <taxon>Nematoda</taxon>
        <taxon>Chromadorea</taxon>
        <taxon>Rhabditida</taxon>
        <taxon>Rhabditina</taxon>
        <taxon>Diplogasteromorpha</taxon>
        <taxon>Diplogasteroidea</taxon>
        <taxon>Neodiplogasteridae</taxon>
        <taxon>Pristionchus</taxon>
    </lineage>
</organism>
<evidence type="ECO:0000313" key="2">
    <source>
        <dbReference type="Proteomes" id="UP000005239"/>
    </source>
</evidence>
<dbReference type="AlphaFoldDB" id="A0A2A6CHF3"/>
<reference evidence="1" key="2">
    <citation type="submission" date="2022-06" db="UniProtKB">
        <authorList>
            <consortium name="EnsemblMetazoa"/>
        </authorList>
    </citation>
    <scope>IDENTIFICATION</scope>
    <source>
        <strain evidence="1">PS312</strain>
    </source>
</reference>
<reference evidence="2" key="1">
    <citation type="journal article" date="2008" name="Nat. Genet.">
        <title>The Pristionchus pacificus genome provides a unique perspective on nematode lifestyle and parasitism.</title>
        <authorList>
            <person name="Dieterich C."/>
            <person name="Clifton S.W."/>
            <person name="Schuster L.N."/>
            <person name="Chinwalla A."/>
            <person name="Delehaunty K."/>
            <person name="Dinkelacker I."/>
            <person name="Fulton L."/>
            <person name="Fulton R."/>
            <person name="Godfrey J."/>
            <person name="Minx P."/>
            <person name="Mitreva M."/>
            <person name="Roeseler W."/>
            <person name="Tian H."/>
            <person name="Witte H."/>
            <person name="Yang S.P."/>
            <person name="Wilson R.K."/>
            <person name="Sommer R.J."/>
        </authorList>
    </citation>
    <scope>NUCLEOTIDE SEQUENCE [LARGE SCALE GENOMIC DNA]</scope>
    <source>
        <strain evidence="2">PS312</strain>
    </source>
</reference>
<dbReference type="OrthoDB" id="418748at2759"/>
<accession>A0A2A6CHF3</accession>
<gene>
    <name evidence="1" type="primary">WBGene00276468</name>
</gene>
<dbReference type="EnsemblMetazoa" id="PPA38099.1">
    <property type="protein sequence ID" value="PPA38099.1"/>
    <property type="gene ID" value="WBGene00276468"/>
</dbReference>
<name>A0A2A6CHF3_PRIPA</name>
<protein>
    <submittedName>
        <fullName evidence="1">Uncharacterized protein</fullName>
    </submittedName>
</protein>